<proteinExistence type="predicted"/>
<accession>A0A3Q9F9A7</accession>
<organism evidence="2 3">
    <name type="scientific">Burkholderia cenocepacia</name>
    <dbReference type="NCBI Taxonomy" id="95486"/>
    <lineage>
        <taxon>Bacteria</taxon>
        <taxon>Pseudomonadati</taxon>
        <taxon>Pseudomonadota</taxon>
        <taxon>Betaproteobacteria</taxon>
        <taxon>Burkholderiales</taxon>
        <taxon>Burkholderiaceae</taxon>
        <taxon>Burkholderia</taxon>
        <taxon>Burkholderia cepacia complex</taxon>
    </lineage>
</organism>
<evidence type="ECO:0000256" key="1">
    <source>
        <dbReference type="SAM" id="MobiDB-lite"/>
    </source>
</evidence>
<gene>
    <name evidence="2" type="ORF">D5R55_07915</name>
</gene>
<dbReference type="EMBL" id="CP034545">
    <property type="protein sequence ID" value="AZQ52757.1"/>
    <property type="molecule type" value="Genomic_DNA"/>
</dbReference>
<evidence type="ECO:0000313" key="3">
    <source>
        <dbReference type="Proteomes" id="UP000277191"/>
    </source>
</evidence>
<dbReference type="AlphaFoldDB" id="A0A3Q9F9A7"/>
<name>A0A3Q9F9A7_9BURK</name>
<dbReference type="Proteomes" id="UP000277191">
    <property type="component" value="Chromosome 1"/>
</dbReference>
<sequence length="73" mass="7708">MRRCPGAAPRLHRVKPAPAKAGRGFSGAPPKTPTDGPDKPNDRLIRPAIHRESIVRQPAGAPCPGARCLVTPL</sequence>
<protein>
    <submittedName>
        <fullName evidence="2">Uncharacterized protein</fullName>
    </submittedName>
</protein>
<feature type="region of interest" description="Disordered" evidence="1">
    <location>
        <begin position="1"/>
        <end position="44"/>
    </location>
</feature>
<evidence type="ECO:0000313" key="2">
    <source>
        <dbReference type="EMBL" id="AZQ52757.1"/>
    </source>
</evidence>
<reference evidence="2 3" key="1">
    <citation type="submission" date="2018-12" db="EMBL/GenBank/DDBJ databases">
        <title>Cadmium resistance mechanism in endophytic bacteria Burkholderia cenocepacia YG-3.</title>
        <authorList>
            <person name="Zhang X."/>
            <person name="Wang X."/>
            <person name="Zhu Y."/>
        </authorList>
    </citation>
    <scope>NUCLEOTIDE SEQUENCE [LARGE SCALE GENOMIC DNA]</scope>
    <source>
        <strain evidence="2 3">YG-3</strain>
    </source>
</reference>